<comment type="caution">
    <text evidence="1">The sequence shown here is derived from an EMBL/GenBank/DDBJ whole genome shotgun (WGS) entry which is preliminary data.</text>
</comment>
<dbReference type="EMBL" id="PVNK01000108">
    <property type="protein sequence ID" value="PRQ02972.1"/>
    <property type="molecule type" value="Genomic_DNA"/>
</dbReference>
<gene>
    <name evidence="1" type="ORF">ENSA5_19110</name>
</gene>
<evidence type="ECO:0000313" key="1">
    <source>
        <dbReference type="EMBL" id="PRQ02972.1"/>
    </source>
</evidence>
<accession>A0A2S9YD54</accession>
<dbReference type="AlphaFoldDB" id="A0A2S9YD54"/>
<protein>
    <submittedName>
        <fullName evidence="1">Uncharacterized protein</fullName>
    </submittedName>
</protein>
<name>A0A2S9YD54_9BACT</name>
<proteinExistence type="predicted"/>
<keyword evidence="2" id="KW-1185">Reference proteome</keyword>
<dbReference type="RefSeq" id="WP_258182804.1">
    <property type="nucleotide sequence ID" value="NZ_PVNK01000108.1"/>
</dbReference>
<reference evidence="1 2" key="1">
    <citation type="submission" date="2018-03" db="EMBL/GenBank/DDBJ databases">
        <title>Draft Genome Sequences of the Obligatory Marine Myxobacteria Enhygromyxa salina SWB005.</title>
        <authorList>
            <person name="Poehlein A."/>
            <person name="Moghaddam J.A."/>
            <person name="Harms H."/>
            <person name="Alanjari M."/>
            <person name="Koenig G.M."/>
            <person name="Daniel R."/>
            <person name="Schaeberle T.F."/>
        </authorList>
    </citation>
    <scope>NUCLEOTIDE SEQUENCE [LARGE SCALE GENOMIC DNA]</scope>
    <source>
        <strain evidence="1 2">SWB005</strain>
    </source>
</reference>
<organism evidence="1 2">
    <name type="scientific">Enhygromyxa salina</name>
    <dbReference type="NCBI Taxonomy" id="215803"/>
    <lineage>
        <taxon>Bacteria</taxon>
        <taxon>Pseudomonadati</taxon>
        <taxon>Myxococcota</taxon>
        <taxon>Polyangia</taxon>
        <taxon>Nannocystales</taxon>
        <taxon>Nannocystaceae</taxon>
        <taxon>Enhygromyxa</taxon>
    </lineage>
</organism>
<sequence length="42" mass="4402">MRATHQPPWIPAQAPDILVKGGVAEVGRGLTVIASDVFAFGQ</sequence>
<evidence type="ECO:0000313" key="2">
    <source>
        <dbReference type="Proteomes" id="UP000237968"/>
    </source>
</evidence>
<dbReference type="Proteomes" id="UP000237968">
    <property type="component" value="Unassembled WGS sequence"/>
</dbReference>